<dbReference type="GO" id="GO:0030170">
    <property type="term" value="F:pyridoxal phosphate binding"/>
    <property type="evidence" value="ECO:0007669"/>
    <property type="project" value="UniProtKB-UniRule"/>
</dbReference>
<evidence type="ECO:0000256" key="6">
    <source>
        <dbReference type="ARBA" id="ARBA00022898"/>
    </source>
</evidence>
<dbReference type="Proteomes" id="UP000243793">
    <property type="component" value="Chromosome"/>
</dbReference>
<dbReference type="NCBIfam" id="TIGR00492">
    <property type="entry name" value="alr"/>
    <property type="match status" value="1"/>
</dbReference>
<dbReference type="SMART" id="SM01005">
    <property type="entry name" value="Ala_racemase_C"/>
    <property type="match status" value="1"/>
</dbReference>
<evidence type="ECO:0000256" key="10">
    <source>
        <dbReference type="PIRSR" id="PIRSR600821-50"/>
    </source>
</evidence>
<reference evidence="14" key="1">
    <citation type="submission" date="2017-05" db="EMBL/GenBank/DDBJ databases">
        <authorList>
            <person name="Sung H."/>
        </authorList>
    </citation>
    <scope>NUCLEOTIDE SEQUENCE [LARGE SCALE GENOMIC DNA]</scope>
    <source>
        <strain evidence="14">AMac2203</strain>
    </source>
</reference>
<evidence type="ECO:0000259" key="12">
    <source>
        <dbReference type="SMART" id="SM01005"/>
    </source>
</evidence>
<dbReference type="PANTHER" id="PTHR30511">
    <property type="entry name" value="ALANINE RACEMASE"/>
    <property type="match status" value="1"/>
</dbReference>
<dbReference type="GO" id="GO:0030632">
    <property type="term" value="P:D-alanine biosynthetic process"/>
    <property type="evidence" value="ECO:0007669"/>
    <property type="project" value="UniProtKB-UniRule"/>
</dbReference>
<evidence type="ECO:0000256" key="3">
    <source>
        <dbReference type="ARBA" id="ARBA00004752"/>
    </source>
</evidence>
<comment type="similarity">
    <text evidence="4 9">Belongs to the alanine racemase family.</text>
</comment>
<feature type="domain" description="Alanine racemase C-terminal" evidence="12">
    <location>
        <begin position="237"/>
        <end position="361"/>
    </location>
</feature>
<evidence type="ECO:0000256" key="4">
    <source>
        <dbReference type="ARBA" id="ARBA00007880"/>
    </source>
</evidence>
<evidence type="ECO:0000256" key="5">
    <source>
        <dbReference type="ARBA" id="ARBA00013089"/>
    </source>
</evidence>
<dbReference type="UniPathway" id="UPA00042">
    <property type="reaction ID" value="UER00497"/>
</dbReference>
<dbReference type="InterPro" id="IPR009006">
    <property type="entry name" value="Ala_racemase/Decarboxylase_C"/>
</dbReference>
<protein>
    <recommendedName>
        <fullName evidence="5 9">Alanine racemase</fullName>
        <ecNumber evidence="5 9">5.1.1.1</ecNumber>
    </recommendedName>
</protein>
<dbReference type="FunFam" id="2.40.37.10:FF:000002">
    <property type="entry name" value="Alanine racemase"/>
    <property type="match status" value="1"/>
</dbReference>
<dbReference type="Gene3D" id="2.40.37.10">
    <property type="entry name" value="Lyase, Ornithine Decarboxylase, Chain A, domain 1"/>
    <property type="match status" value="1"/>
</dbReference>
<dbReference type="InterPro" id="IPR001608">
    <property type="entry name" value="Ala_racemase_N"/>
</dbReference>
<dbReference type="SUPFAM" id="SSF50621">
    <property type="entry name" value="Alanine racemase C-terminal domain-like"/>
    <property type="match status" value="1"/>
</dbReference>
<evidence type="ECO:0000256" key="9">
    <source>
        <dbReference type="HAMAP-Rule" id="MF_01201"/>
    </source>
</evidence>
<dbReference type="HAMAP" id="MF_01201">
    <property type="entry name" value="Ala_racemase"/>
    <property type="match status" value="1"/>
</dbReference>
<gene>
    <name evidence="13" type="ORF">CBP12_12925</name>
</gene>
<dbReference type="Pfam" id="PF00842">
    <property type="entry name" value="Ala_racemase_C"/>
    <property type="match status" value="1"/>
</dbReference>
<keyword evidence="7 9" id="KW-0413">Isomerase</keyword>
<name>A0A1Y0D175_9GAMM</name>
<dbReference type="Gene3D" id="3.20.20.10">
    <property type="entry name" value="Alanine racemase"/>
    <property type="match status" value="1"/>
</dbReference>
<sequence>MDAHGAIARISLAAIKHNLAQAKRLAPYAKVIAIVKANAYGHGDLKVAAALEDEADMFGVARFEEAQKLRAAGIRQPILLLSGFLNAKQLQACAHQQFHVCIHQFEQLALLETTPLSAPITVWLKIDTGMHRIGISPEQVDLALSRLSKIKQVIQPVNAMSHFARADEPKQRAITEAAITCFNQATHGKVNDRALCNSAGVLAFPKAHSDFIRPGIMLYGITPFSEQQGSDVGLRPAMDLVSSLIAIRQHSRGEPVGYAGTWVSPRDTRIGVIAIGYGDGYPRMAPSGTPVLINGRRYPLVGRVAMDMATVDLGPEGDEQVGDEVLLWGQGLPAEEIARHVNTIAYELVTRLTSRPRWEYIE</sequence>
<dbReference type="GO" id="GO:0008784">
    <property type="term" value="F:alanine racemase activity"/>
    <property type="evidence" value="ECO:0007669"/>
    <property type="project" value="UniProtKB-UniRule"/>
</dbReference>
<feature type="binding site" evidence="9 11">
    <location>
        <position position="132"/>
    </location>
    <ligand>
        <name>substrate</name>
    </ligand>
</feature>
<dbReference type="InterPro" id="IPR000821">
    <property type="entry name" value="Ala_racemase"/>
</dbReference>
<dbReference type="RefSeq" id="WP_086965046.1">
    <property type="nucleotide sequence ID" value="NZ_CP021376.1"/>
</dbReference>
<dbReference type="FunFam" id="3.20.20.10:FF:000002">
    <property type="entry name" value="Alanine racemase"/>
    <property type="match status" value="1"/>
</dbReference>
<dbReference type="InterPro" id="IPR029066">
    <property type="entry name" value="PLP-binding_barrel"/>
</dbReference>
<comment type="catalytic activity">
    <reaction evidence="1 9">
        <text>L-alanine = D-alanine</text>
        <dbReference type="Rhea" id="RHEA:20249"/>
        <dbReference type="ChEBI" id="CHEBI:57416"/>
        <dbReference type="ChEBI" id="CHEBI:57972"/>
        <dbReference type="EC" id="5.1.1.1"/>
    </reaction>
</comment>
<dbReference type="SUPFAM" id="SSF51419">
    <property type="entry name" value="PLP-binding barrel"/>
    <property type="match status" value="1"/>
</dbReference>
<evidence type="ECO:0000256" key="8">
    <source>
        <dbReference type="ARBA" id="ARBA00037912"/>
    </source>
</evidence>
<keyword evidence="6 9" id="KW-0663">Pyridoxal phosphate</keyword>
<dbReference type="AlphaFoldDB" id="A0A1Y0D175"/>
<comment type="pathway">
    <text evidence="3">Cell wall biogenesis; peptidoglycan biosynthesis.</text>
</comment>
<dbReference type="CDD" id="cd06827">
    <property type="entry name" value="PLPDE_III_AR_proteobact"/>
    <property type="match status" value="1"/>
</dbReference>
<evidence type="ECO:0000256" key="1">
    <source>
        <dbReference type="ARBA" id="ARBA00000316"/>
    </source>
</evidence>
<evidence type="ECO:0000256" key="2">
    <source>
        <dbReference type="ARBA" id="ARBA00001933"/>
    </source>
</evidence>
<comment type="function">
    <text evidence="9">Catalyzes the interconversion of L-alanine and D-alanine. May also act on other amino acids.</text>
</comment>
<evidence type="ECO:0000313" key="14">
    <source>
        <dbReference type="Proteomes" id="UP000243793"/>
    </source>
</evidence>
<dbReference type="EMBL" id="CP021376">
    <property type="protein sequence ID" value="ART80946.1"/>
    <property type="molecule type" value="Genomic_DNA"/>
</dbReference>
<dbReference type="InterPro" id="IPR011079">
    <property type="entry name" value="Ala_racemase_C"/>
</dbReference>
<dbReference type="KEGG" id="ocm:CBP12_12925"/>
<dbReference type="Pfam" id="PF01168">
    <property type="entry name" value="Ala_racemase_N"/>
    <property type="match status" value="1"/>
</dbReference>
<feature type="active site" description="Proton acceptor; specific for L-alanine" evidence="9">
    <location>
        <position position="258"/>
    </location>
</feature>
<feature type="active site" description="Proton acceptor; specific for D-alanine" evidence="9">
    <location>
        <position position="36"/>
    </location>
</feature>
<accession>A0A1Y0D175</accession>
<dbReference type="PROSITE" id="PS00395">
    <property type="entry name" value="ALANINE_RACEMASE"/>
    <property type="match status" value="1"/>
</dbReference>
<comment type="cofactor">
    <cofactor evidence="2 9 10">
        <name>pyridoxal 5'-phosphate</name>
        <dbReference type="ChEBI" id="CHEBI:597326"/>
    </cofactor>
</comment>
<comment type="pathway">
    <text evidence="8 9">Amino-acid biosynthesis; D-alanine biosynthesis; D-alanine from L-alanine: step 1/1.</text>
</comment>
<feature type="modified residue" description="N6-(pyridoxal phosphate)lysine" evidence="9 10">
    <location>
        <position position="36"/>
    </location>
</feature>
<evidence type="ECO:0000256" key="7">
    <source>
        <dbReference type="ARBA" id="ARBA00023235"/>
    </source>
</evidence>
<dbReference type="PRINTS" id="PR00992">
    <property type="entry name" value="ALARACEMASE"/>
</dbReference>
<proteinExistence type="inferred from homology"/>
<organism evidence="13 14">
    <name type="scientific">Oceanisphaera avium</name>
    <dbReference type="NCBI Taxonomy" id="1903694"/>
    <lineage>
        <taxon>Bacteria</taxon>
        <taxon>Pseudomonadati</taxon>
        <taxon>Pseudomonadota</taxon>
        <taxon>Gammaproteobacteria</taxon>
        <taxon>Aeromonadales</taxon>
        <taxon>Aeromonadaceae</taxon>
        <taxon>Oceanisphaera</taxon>
    </lineage>
</organism>
<keyword evidence="14" id="KW-1185">Reference proteome</keyword>
<evidence type="ECO:0000256" key="11">
    <source>
        <dbReference type="PIRSR" id="PIRSR600821-52"/>
    </source>
</evidence>
<dbReference type="OrthoDB" id="9813814at2"/>
<dbReference type="InterPro" id="IPR020622">
    <property type="entry name" value="Ala_racemase_pyridoxalP-BS"/>
</dbReference>
<dbReference type="EC" id="5.1.1.1" evidence="5 9"/>
<feature type="binding site" evidence="9 11">
    <location>
        <position position="306"/>
    </location>
    <ligand>
        <name>substrate</name>
    </ligand>
</feature>
<evidence type="ECO:0000313" key="13">
    <source>
        <dbReference type="EMBL" id="ART80946.1"/>
    </source>
</evidence>
<dbReference type="GO" id="GO:0005829">
    <property type="term" value="C:cytosol"/>
    <property type="evidence" value="ECO:0007669"/>
    <property type="project" value="TreeGrafter"/>
</dbReference>
<dbReference type="PANTHER" id="PTHR30511:SF4">
    <property type="entry name" value="ALANINE RACEMASE, BIOSYNTHETIC"/>
    <property type="match status" value="1"/>
</dbReference>